<feature type="region of interest" description="Disordered" evidence="1">
    <location>
        <begin position="528"/>
        <end position="631"/>
    </location>
</feature>
<feature type="compositionally biased region" description="Polar residues" evidence="1">
    <location>
        <begin position="1414"/>
        <end position="1434"/>
    </location>
</feature>
<name>A0A9W8UDC7_9HYPO</name>
<reference evidence="2" key="1">
    <citation type="submission" date="2022-10" db="EMBL/GenBank/DDBJ databases">
        <title>Fusarium specimens isolated from Avocado Roots.</title>
        <authorList>
            <person name="Stajich J."/>
            <person name="Roper C."/>
            <person name="Heimlech-Rivalta G."/>
        </authorList>
    </citation>
    <scope>NUCLEOTIDE SEQUENCE</scope>
    <source>
        <strain evidence="2">CF00143</strain>
    </source>
</reference>
<evidence type="ECO:0000313" key="2">
    <source>
        <dbReference type="EMBL" id="KAJ4022650.1"/>
    </source>
</evidence>
<organism evidence="2 3">
    <name type="scientific">Fusarium irregulare</name>
    <dbReference type="NCBI Taxonomy" id="2494466"/>
    <lineage>
        <taxon>Eukaryota</taxon>
        <taxon>Fungi</taxon>
        <taxon>Dikarya</taxon>
        <taxon>Ascomycota</taxon>
        <taxon>Pezizomycotina</taxon>
        <taxon>Sordariomycetes</taxon>
        <taxon>Hypocreomycetidae</taxon>
        <taxon>Hypocreales</taxon>
        <taxon>Nectriaceae</taxon>
        <taxon>Fusarium</taxon>
        <taxon>Fusarium incarnatum-equiseti species complex</taxon>
    </lineage>
</organism>
<feature type="region of interest" description="Disordered" evidence="1">
    <location>
        <begin position="1080"/>
        <end position="1466"/>
    </location>
</feature>
<feature type="compositionally biased region" description="Low complexity" evidence="1">
    <location>
        <begin position="550"/>
        <end position="569"/>
    </location>
</feature>
<feature type="compositionally biased region" description="Basic residues" evidence="1">
    <location>
        <begin position="1255"/>
        <end position="1264"/>
    </location>
</feature>
<feature type="compositionally biased region" description="Basic and acidic residues" evidence="1">
    <location>
        <begin position="1336"/>
        <end position="1347"/>
    </location>
</feature>
<feature type="region of interest" description="Disordered" evidence="1">
    <location>
        <begin position="304"/>
        <end position="380"/>
    </location>
</feature>
<feature type="compositionally biased region" description="Polar residues" evidence="1">
    <location>
        <begin position="1153"/>
        <end position="1176"/>
    </location>
</feature>
<feature type="compositionally biased region" description="Polar residues" evidence="1">
    <location>
        <begin position="1095"/>
        <end position="1117"/>
    </location>
</feature>
<feature type="compositionally biased region" description="Polar residues" evidence="1">
    <location>
        <begin position="326"/>
        <end position="335"/>
    </location>
</feature>
<feature type="compositionally biased region" description="Basic and acidic residues" evidence="1">
    <location>
        <begin position="1178"/>
        <end position="1189"/>
    </location>
</feature>
<comment type="caution">
    <text evidence="2">The sequence shown here is derived from an EMBL/GenBank/DDBJ whole genome shotgun (WGS) entry which is preliminary data.</text>
</comment>
<protein>
    <submittedName>
        <fullName evidence="2">Uncharacterized protein</fullName>
    </submittedName>
</protein>
<feature type="compositionally biased region" description="Polar residues" evidence="1">
    <location>
        <begin position="1046"/>
        <end position="1062"/>
    </location>
</feature>
<dbReference type="Proteomes" id="UP001152130">
    <property type="component" value="Unassembled WGS sequence"/>
</dbReference>
<feature type="compositionally biased region" description="Basic and acidic residues" evidence="1">
    <location>
        <begin position="1238"/>
        <end position="1249"/>
    </location>
</feature>
<proteinExistence type="predicted"/>
<feature type="compositionally biased region" description="Polar residues" evidence="1">
    <location>
        <begin position="1306"/>
        <end position="1318"/>
    </location>
</feature>
<sequence length="1466" mass="156645">MALTRPAAWDRVLTLSHNAAGKGRQIMKRVALYDRKAQPFMIRPEVNFTMPNTREAVASDQLVSRKVRRGANYQPISREVAFSGSSLSHAFMLQGLVQATANVANNYMNTSSCTSYEDRRAARRGICQITPLKRRADVALGGQPDVPVMITPTGGNKLGFYYKVLPIIKKAYSKGKKEVDVATASMVGFSSFLRSSRRNPRQHVAAYGVPELSDIMDDSEPESPTVVRQPVLKAESRSPAKRIARLTTPFSKTPRANRLTEGFVKLFPASRRGVFTTPRKSRDSPVPQTASPVYDFAVNSLNYSPTASEENLPGSPKDGSPEPTGDITSSPTRSPGRTFRVPSEFDSSSINGDESIRGPPSTPNKSSPVNFSRPIAPTPSRWIRAEPATPFTPMPQSAAPATPIQSDSPIGLHALLGPDTPKAPVCTYETPTGIDSIDFGGASPFQSNVSWMNTSAQASEAHRSQTVNHARRRRSEPVLRKLLETQARRRSASPQKLRFKSDDTFQDVISIASLFDLPSADETTILETAEDDTNETASYETAKETSVAEPVTTTVDDATMADPTPAVDTTTDEPDVPAPVTDSTEIRMEDSTPTEDSAVSEIAPVEVIDEVTSSDSTPAQDAEMENPTPITTVQEVQVTDATPTNTAKEINMNDAAPTADATVYDATIDTSIAESTVHTDAVPTPMEITITPAVENTPAEKSTVDTEMSDDDQSAANEQSIVEIDMRENPDIFGAHPSSPPAPVQNLSRMANDACDGHAKIVVTEENGRLFVRFKLSAQYAHMFPASQGFENNDLAFSPSAMASTPRTSVNTNQVASTDLSAQHNPFSPIVATPSRVFSFSSPVNSSTPTDMATPAERSIGDLLQTPNITSFGTTNDATPTAFQTPELPEYNDNTLVFGEAAATPQPTSTKRTTRRQSAMTPLKRATTNAMTASKLTTPAKAVEPNHSTPKFFTPLAFDPEETLPLSWSDVDTPAKSPSNMHEAAPVQDEPLTSASVNPVVTSTPTPAVNDAPAEDEPATITSPVDTITIAAAQDQPITSPPASPVMTTTPANVNTAISNAPDQDELVTATTSTDNVTIAAAQDQPTTSPPASPVMTTTPANVNTAVSNAPDQDQPTTSPPIVDTDPTAPAQDERLSSPPAEPTVTAPAQEEPASSPTAIVATTNAPVQDEQTTDSVDADRQWMHDFIKRSQKTTSSESGPSIPPPVTARQPLGDRSPNRGSPLMKRKQEDGSLGDESPPKKVKIDEPKAAAAPKKGKRTRTARHKAELTIDMVDAPTQDTELSPPADPTPASPPTTRRSSRLRGQDNTTATPKSSLPTPIKLNRAGAGRGMAKKPRTEEQEWDRKTRSNTKKNMGDAETPAETLTRLKGQVEEDSDVSEGSASGRRVGWKDPLEKFQGSTPKKGRAAPKAKATQGNTGVSKAQSTPKSTTKTTRAAKVAEGLGMVANGTPAKPQRVTRSRARNGA</sequence>
<feature type="region of interest" description="Disordered" evidence="1">
    <location>
        <begin position="903"/>
        <end position="923"/>
    </location>
</feature>
<feature type="region of interest" description="Disordered" evidence="1">
    <location>
        <begin position="1036"/>
        <end position="1065"/>
    </location>
</feature>
<keyword evidence="3" id="KW-1185">Reference proteome</keyword>
<gene>
    <name evidence="2" type="ORF">NW766_001694</name>
</gene>
<evidence type="ECO:0000256" key="1">
    <source>
        <dbReference type="SAM" id="MobiDB-lite"/>
    </source>
</evidence>
<evidence type="ECO:0000313" key="3">
    <source>
        <dbReference type="Proteomes" id="UP001152130"/>
    </source>
</evidence>
<dbReference type="EMBL" id="JAPDHF010000002">
    <property type="protein sequence ID" value="KAJ4022650.1"/>
    <property type="molecule type" value="Genomic_DNA"/>
</dbReference>
<feature type="compositionally biased region" description="Basic residues" evidence="1">
    <location>
        <begin position="1456"/>
        <end position="1466"/>
    </location>
</feature>
<accession>A0A9W8UDC7</accession>
<feature type="compositionally biased region" description="Polar residues" evidence="1">
    <location>
        <begin position="905"/>
        <end position="923"/>
    </location>
</feature>